<feature type="binding site" evidence="9">
    <location>
        <position position="235"/>
    </location>
    <ligand>
        <name>Mg(2+)</name>
        <dbReference type="ChEBI" id="CHEBI:18420"/>
        <label>2</label>
    </ligand>
</feature>
<dbReference type="SUPFAM" id="SSF47648">
    <property type="entry name" value="Nucleoside phosphorylase/phosphoribosyltransferase N-terminal domain"/>
    <property type="match status" value="1"/>
</dbReference>
<evidence type="ECO:0000256" key="1">
    <source>
        <dbReference type="ARBA" id="ARBA00004907"/>
    </source>
</evidence>
<dbReference type="GO" id="GO:0000287">
    <property type="term" value="F:magnesium ion binding"/>
    <property type="evidence" value="ECO:0007669"/>
    <property type="project" value="UniProtKB-UniRule"/>
</dbReference>
<dbReference type="PANTHER" id="PTHR43285:SF2">
    <property type="entry name" value="ANTHRANILATE PHOSPHORIBOSYLTRANSFERASE"/>
    <property type="match status" value="1"/>
</dbReference>
<feature type="binding site" evidence="9">
    <location>
        <begin position="94"/>
        <end position="95"/>
    </location>
    <ligand>
        <name>5-phospho-alpha-D-ribose 1-diphosphate</name>
        <dbReference type="ChEBI" id="CHEBI:58017"/>
    </ligand>
</feature>
<comment type="catalytic activity">
    <reaction evidence="7 9">
        <text>N-(5-phospho-beta-D-ribosyl)anthranilate + diphosphate = 5-phospho-alpha-D-ribose 1-diphosphate + anthranilate</text>
        <dbReference type="Rhea" id="RHEA:11768"/>
        <dbReference type="ChEBI" id="CHEBI:16567"/>
        <dbReference type="ChEBI" id="CHEBI:18277"/>
        <dbReference type="ChEBI" id="CHEBI:33019"/>
        <dbReference type="ChEBI" id="CHEBI:58017"/>
        <dbReference type="EC" id="2.4.2.18"/>
    </reaction>
</comment>
<evidence type="ECO:0000313" key="13">
    <source>
        <dbReference type="Proteomes" id="UP000547458"/>
    </source>
</evidence>
<dbReference type="NCBIfam" id="TIGR01245">
    <property type="entry name" value="trpD"/>
    <property type="match status" value="1"/>
</dbReference>
<feature type="domain" description="Glycosyl transferase family 3 N-terminal" evidence="11">
    <location>
        <begin position="16"/>
        <end position="77"/>
    </location>
</feature>
<feature type="binding site" evidence="9">
    <location>
        <position position="177"/>
    </location>
    <ligand>
        <name>anthranilate</name>
        <dbReference type="ChEBI" id="CHEBI:16567"/>
        <label>2</label>
    </ligand>
</feature>
<keyword evidence="9" id="KW-0460">Magnesium</keyword>
<evidence type="ECO:0000256" key="6">
    <source>
        <dbReference type="ARBA" id="ARBA00023141"/>
    </source>
</evidence>
<comment type="similarity">
    <text evidence="9">Belongs to the anthranilate phosphoribosyltransferase family.</text>
</comment>
<evidence type="ECO:0000256" key="2">
    <source>
        <dbReference type="ARBA" id="ARBA00022605"/>
    </source>
</evidence>
<dbReference type="InterPro" id="IPR000312">
    <property type="entry name" value="Glycosyl_Trfase_fam3"/>
</dbReference>
<keyword evidence="2 9" id="KW-0028">Amino-acid biosynthesis</keyword>
<dbReference type="Gene3D" id="1.20.970.10">
    <property type="entry name" value="Transferase, Pyrimidine Nucleoside Phosphorylase, Chain C"/>
    <property type="match status" value="1"/>
</dbReference>
<keyword evidence="4 9" id="KW-0808">Transferase</keyword>
<evidence type="ECO:0000256" key="5">
    <source>
        <dbReference type="ARBA" id="ARBA00022822"/>
    </source>
</evidence>
<dbReference type="InterPro" id="IPR005940">
    <property type="entry name" value="Anthranilate_Pribosyl_Tfrase"/>
</dbReference>
<keyword evidence="9" id="KW-0479">Metal-binding</keyword>
<feature type="binding site" evidence="9">
    <location>
        <begin position="119"/>
        <end position="127"/>
    </location>
    <ligand>
        <name>5-phospho-alpha-D-ribose 1-diphosphate</name>
        <dbReference type="ChEBI" id="CHEBI:58017"/>
    </ligand>
</feature>
<comment type="cofactor">
    <cofactor evidence="9">
        <name>Mg(2+)</name>
        <dbReference type="ChEBI" id="CHEBI:18420"/>
    </cofactor>
    <text evidence="9">Binds 2 magnesium ions per monomer.</text>
</comment>
<feature type="binding site" evidence="9">
    <location>
        <position position="131"/>
    </location>
    <ligand>
        <name>5-phospho-alpha-D-ribose 1-diphosphate</name>
        <dbReference type="ChEBI" id="CHEBI:58017"/>
    </ligand>
</feature>
<evidence type="ECO:0000256" key="3">
    <source>
        <dbReference type="ARBA" id="ARBA00022676"/>
    </source>
</evidence>
<feature type="binding site" evidence="9">
    <location>
        <position position="103"/>
    </location>
    <ligand>
        <name>Mg(2+)</name>
        <dbReference type="ChEBI" id="CHEBI:18420"/>
        <label>1</label>
    </ligand>
</feature>
<feature type="binding site" evidence="9">
    <location>
        <position position="122"/>
    </location>
    <ligand>
        <name>anthranilate</name>
        <dbReference type="ChEBI" id="CHEBI:16567"/>
        <label>1</label>
    </ligand>
</feature>
<dbReference type="InterPro" id="IPR036320">
    <property type="entry name" value="Glycosyl_Trfase_fam3_N_dom_sf"/>
</dbReference>
<protein>
    <recommendedName>
        <fullName evidence="9">Anthranilate phosphoribosyltransferase</fullName>
        <ecNumber evidence="9">2.4.2.18</ecNumber>
    </recommendedName>
</protein>
<dbReference type="RefSeq" id="WP_167992961.1">
    <property type="nucleotide sequence ID" value="NZ_JAATJL010000001.1"/>
</dbReference>
<feature type="binding site" evidence="9">
    <location>
        <position position="99"/>
    </location>
    <ligand>
        <name>5-phospho-alpha-D-ribose 1-diphosphate</name>
        <dbReference type="ChEBI" id="CHEBI:58017"/>
    </ligand>
</feature>
<evidence type="ECO:0000256" key="9">
    <source>
        <dbReference type="HAMAP-Rule" id="MF_00211"/>
    </source>
</evidence>
<feature type="binding site" evidence="9">
    <location>
        <position position="91"/>
    </location>
    <ligand>
        <name>5-phospho-alpha-D-ribose 1-diphosphate</name>
        <dbReference type="ChEBI" id="CHEBI:58017"/>
    </ligand>
</feature>
<keyword evidence="13" id="KW-1185">Reference proteome</keyword>
<evidence type="ECO:0000259" key="10">
    <source>
        <dbReference type="Pfam" id="PF00591"/>
    </source>
</evidence>
<evidence type="ECO:0000256" key="7">
    <source>
        <dbReference type="ARBA" id="ARBA00052328"/>
    </source>
</evidence>
<feature type="binding site" evidence="9">
    <location>
        <begin position="101"/>
        <end position="104"/>
    </location>
    <ligand>
        <name>5-phospho-alpha-D-ribose 1-diphosphate</name>
        <dbReference type="ChEBI" id="CHEBI:58017"/>
    </ligand>
</feature>
<name>A0A846RP66_9MICC</name>
<comment type="caution">
    <text evidence="9">Lacks conserved residue(s) required for the propagation of feature annotation.</text>
</comment>
<proteinExistence type="inferred from homology"/>
<dbReference type="InterPro" id="IPR035902">
    <property type="entry name" value="Nuc_phospho_transferase"/>
</dbReference>
<dbReference type="PANTHER" id="PTHR43285">
    <property type="entry name" value="ANTHRANILATE PHOSPHORIBOSYLTRANSFERASE"/>
    <property type="match status" value="1"/>
</dbReference>
<dbReference type="Pfam" id="PF02885">
    <property type="entry name" value="Glycos_trans_3N"/>
    <property type="match status" value="1"/>
</dbReference>
<evidence type="ECO:0000256" key="4">
    <source>
        <dbReference type="ARBA" id="ARBA00022679"/>
    </source>
</evidence>
<dbReference type="SUPFAM" id="SSF52418">
    <property type="entry name" value="Nucleoside phosphorylase/phosphoribosyltransferase catalytic domain"/>
    <property type="match status" value="1"/>
</dbReference>
<dbReference type="GO" id="GO:0000162">
    <property type="term" value="P:L-tryptophan biosynthetic process"/>
    <property type="evidence" value="ECO:0007669"/>
    <property type="project" value="UniProtKB-UniRule"/>
</dbReference>
<dbReference type="UniPathway" id="UPA00035">
    <property type="reaction ID" value="UER00041"/>
</dbReference>
<dbReference type="GO" id="GO:0005829">
    <property type="term" value="C:cytosol"/>
    <property type="evidence" value="ECO:0007669"/>
    <property type="project" value="TreeGrafter"/>
</dbReference>
<comment type="similarity">
    <text evidence="8">In the C-terminal section; belongs to the anthranilate phosphoribosyltransferase family.</text>
</comment>
<evidence type="ECO:0000259" key="11">
    <source>
        <dbReference type="Pfam" id="PF02885"/>
    </source>
</evidence>
<gene>
    <name evidence="9" type="primary">trpD</name>
    <name evidence="12" type="ORF">BJ994_001468</name>
</gene>
<comment type="pathway">
    <text evidence="1 9">Amino-acid biosynthesis; L-tryptophan biosynthesis; L-tryptophan from chorismate: step 2/5.</text>
</comment>
<feature type="binding site" evidence="9">
    <location>
        <position position="91"/>
    </location>
    <ligand>
        <name>anthranilate</name>
        <dbReference type="ChEBI" id="CHEBI:16567"/>
        <label>1</label>
    </ligand>
</feature>
<dbReference type="AlphaFoldDB" id="A0A846RP66"/>
<dbReference type="GO" id="GO:0004048">
    <property type="term" value="F:anthranilate phosphoribosyltransferase activity"/>
    <property type="evidence" value="ECO:0007669"/>
    <property type="project" value="UniProtKB-UniRule"/>
</dbReference>
<keyword evidence="3 9" id="KW-0328">Glycosyltransferase</keyword>
<feature type="domain" description="Glycosyl transferase family 3" evidence="10">
    <location>
        <begin position="85"/>
        <end position="339"/>
    </location>
</feature>
<comment type="caution">
    <text evidence="12">The sequence shown here is derived from an EMBL/GenBank/DDBJ whole genome shotgun (WGS) entry which is preliminary data.</text>
</comment>
<organism evidence="12 13">
    <name type="scientific">Arthrobacter pigmenti</name>
    <dbReference type="NCBI Taxonomy" id="271432"/>
    <lineage>
        <taxon>Bacteria</taxon>
        <taxon>Bacillati</taxon>
        <taxon>Actinomycetota</taxon>
        <taxon>Actinomycetes</taxon>
        <taxon>Micrococcales</taxon>
        <taxon>Micrococcaceae</taxon>
        <taxon>Arthrobacter</taxon>
    </lineage>
</organism>
<dbReference type="InterPro" id="IPR017459">
    <property type="entry name" value="Glycosyl_Trfase_fam3_N_dom"/>
</dbReference>
<keyword evidence="6 9" id="KW-0057">Aromatic amino acid biosynthesis</keyword>
<dbReference type="FunFam" id="3.40.1030.10:FF:000002">
    <property type="entry name" value="Anthranilate phosphoribosyltransferase"/>
    <property type="match status" value="1"/>
</dbReference>
<evidence type="ECO:0000313" key="12">
    <source>
        <dbReference type="EMBL" id="NJC22392.1"/>
    </source>
</evidence>
<comment type="subunit">
    <text evidence="9">Homodimer.</text>
</comment>
<evidence type="ECO:0000256" key="8">
    <source>
        <dbReference type="ARBA" id="ARBA00061188"/>
    </source>
</evidence>
<keyword evidence="5 9" id="KW-0822">Tryptophan biosynthesis</keyword>
<accession>A0A846RP66</accession>
<comment type="function">
    <text evidence="9">Catalyzes the transfer of the phosphoribosyl group of 5-phosphorylribose-1-pyrophosphate (PRPP) to anthranilate to yield N-(5'-phosphoribosyl)-anthranilate (PRA).</text>
</comment>
<dbReference type="EMBL" id="JAATJL010000001">
    <property type="protein sequence ID" value="NJC22392.1"/>
    <property type="molecule type" value="Genomic_DNA"/>
</dbReference>
<sequence length="352" mass="36469">MTPISAPAPSSTTWPKLISALIAGRDLTASQTRWAMESIMEGEATHAQVAGFLVGLQSKGESVQELLGLVEAMLARAHRIQVSGRTLDIVGTGGDGLDTLNISTMSSLVAVGAGARVVKHGNRSASSSAGAADVIEALGVRLDLSIEDVARSAEEASITFCFAQVFHPSMRHVAVPRRELGVPTAFNFLGPLSNPAGVEAQAMGCANERMAPLMAGVLAARGIRALVFRGSDGRDKLTTSGSSTIWEVRAGEVTEHTVHPEEFGISVVPVEALKGSDAQSNAKVVRDVLAGARGPVRDAVVLNAAAGLVALDTDHSAALTDRINRQMVRAAASIDSGAAQAALDRWVAVTGQ</sequence>
<dbReference type="Pfam" id="PF00591">
    <property type="entry name" value="Glycos_transf_3"/>
    <property type="match status" value="1"/>
</dbReference>
<dbReference type="EC" id="2.4.2.18" evidence="9"/>
<dbReference type="Proteomes" id="UP000547458">
    <property type="component" value="Unassembled WGS sequence"/>
</dbReference>
<dbReference type="HAMAP" id="MF_00211">
    <property type="entry name" value="TrpD"/>
    <property type="match status" value="1"/>
</dbReference>
<dbReference type="Gene3D" id="3.40.1030.10">
    <property type="entry name" value="Nucleoside phosphorylase/phosphoribosyltransferase catalytic domain"/>
    <property type="match status" value="1"/>
</dbReference>
<reference evidence="12 13" key="1">
    <citation type="submission" date="2020-03" db="EMBL/GenBank/DDBJ databases">
        <title>Sequencing the genomes of 1000 actinobacteria strains.</title>
        <authorList>
            <person name="Klenk H.-P."/>
        </authorList>
    </citation>
    <scope>NUCLEOTIDE SEQUENCE [LARGE SCALE GENOMIC DNA]</scope>
    <source>
        <strain evidence="12 13">DSM 16403</strain>
    </source>
</reference>